<feature type="region of interest" description="Disordered" evidence="1">
    <location>
        <begin position="363"/>
        <end position="413"/>
    </location>
</feature>
<evidence type="ECO:0008006" key="4">
    <source>
        <dbReference type="Google" id="ProtNLM"/>
    </source>
</evidence>
<dbReference type="EMBL" id="JAAOIW010000001">
    <property type="protein sequence ID" value="NHN28402.1"/>
    <property type="molecule type" value="Genomic_DNA"/>
</dbReference>
<proteinExistence type="predicted"/>
<feature type="region of interest" description="Disordered" evidence="1">
    <location>
        <begin position="425"/>
        <end position="444"/>
    </location>
</feature>
<comment type="caution">
    <text evidence="2">The sequence shown here is derived from an EMBL/GenBank/DDBJ whole genome shotgun (WGS) entry which is preliminary data.</text>
</comment>
<organism evidence="2 3">
    <name type="scientific">Paenibacillus agricola</name>
    <dbReference type="NCBI Taxonomy" id="2716264"/>
    <lineage>
        <taxon>Bacteria</taxon>
        <taxon>Bacillati</taxon>
        <taxon>Bacillota</taxon>
        <taxon>Bacilli</taxon>
        <taxon>Bacillales</taxon>
        <taxon>Paenibacillaceae</taxon>
        <taxon>Paenibacillus</taxon>
    </lineage>
</organism>
<reference evidence="2" key="1">
    <citation type="submission" date="2020-03" db="EMBL/GenBank/DDBJ databases">
        <title>Draft sequencing of Paenibacilllus sp. S3N08.</title>
        <authorList>
            <person name="Kim D.-U."/>
        </authorList>
    </citation>
    <scope>NUCLEOTIDE SEQUENCE</scope>
    <source>
        <strain evidence="2">S3N08</strain>
    </source>
</reference>
<gene>
    <name evidence="2" type="ORF">G9U52_00995</name>
</gene>
<keyword evidence="3" id="KW-1185">Reference proteome</keyword>
<dbReference type="Proteomes" id="UP001165962">
    <property type="component" value="Unassembled WGS sequence"/>
</dbReference>
<accession>A0ABX0IWV6</accession>
<sequence length="729" mass="75807">MNISGLIRSVMGDAQASEPKTLELKTGEVVKGMVVQLLPENEAVVNIGGIQVRAKLETPLKQGEVTLLQVQPDNNSGQVVLKPLGASGVQIADSSLADVLKNVGLPDTSSNRLLVQTLHQSGVALTKENLQAFAQVQAQIPASVSQGDWLSSAVVAFQKGIPLTTETVSALRQAINGPPFHQTLQDLDVQMTKLLSEQSSLSSTTKSAMDTFKSVVALVREASASLVPLASSQLSEGEINNLLTVTKAAVGQGTASQAVAVNGKAVTVDNRPGANMAVTMNPGSPGNLLQPNTEQQQLTSSRETVVNGNPAASTPTTAPAAAPLLSSALATSAIAGAGTANTLQASGALANAANAAIADSASAQLSKPGPGQASPQPSQASSPLASANSPTATAGSMLTATQAQQQPTAANPLAAAVSNSGLSQGANHVAASNSTNKPTADSAVLGKQASDAVIRTDAATNTTSTKEASPVALVNSAPSEEEHWISKLIKAVGIEHENTIFKLPEKIVMDGQLQPRGLLLNQDTLAPNSTLQEQMKSVDTLKGALLMLIQSDDTPAGLKETAQQAIQQITGQQLLLNIDRTSMFTNITMFIPIINANGEQTAAIHIQSRKGERGEIDAKNCRLVFDLSMKALGNTMVDVQVVDRIVSLRVLNDQPFIEHLLESHREEIAAGLSAVGYQFISLKCSPYPEKGQPTEESASGGHKQDASQAANQMQSMYGSKPYKGMDLRV</sequence>
<evidence type="ECO:0000256" key="1">
    <source>
        <dbReference type="SAM" id="MobiDB-lite"/>
    </source>
</evidence>
<evidence type="ECO:0000313" key="2">
    <source>
        <dbReference type="EMBL" id="NHN28402.1"/>
    </source>
</evidence>
<protein>
    <recommendedName>
        <fullName evidence="4">Flagellar hook-length control protein FliK</fullName>
    </recommendedName>
</protein>
<dbReference type="RefSeq" id="WP_166144849.1">
    <property type="nucleotide sequence ID" value="NZ_JAAOIW010000001.1"/>
</dbReference>
<name>A0ABX0IWV6_9BACL</name>
<feature type="compositionally biased region" description="Polar residues" evidence="1">
    <location>
        <begin position="706"/>
        <end position="717"/>
    </location>
</feature>
<evidence type="ECO:0000313" key="3">
    <source>
        <dbReference type="Proteomes" id="UP001165962"/>
    </source>
</evidence>
<feature type="compositionally biased region" description="Polar residues" evidence="1">
    <location>
        <begin position="425"/>
        <end position="439"/>
    </location>
</feature>
<feature type="region of interest" description="Disordered" evidence="1">
    <location>
        <begin position="688"/>
        <end position="729"/>
    </location>
</feature>